<proteinExistence type="predicted"/>
<comment type="caution">
    <text evidence="1">The sequence shown here is derived from an EMBL/GenBank/DDBJ whole genome shotgun (WGS) entry which is preliminary data.</text>
</comment>
<name>A0A507SS77_9BACT</name>
<accession>A0A507SS77</accession>
<organism evidence="1 2">
    <name type="scientific">Mycoplasmopsis mucosicanis</name>
    <dbReference type="NCBI Taxonomy" id="458208"/>
    <lineage>
        <taxon>Bacteria</taxon>
        <taxon>Bacillati</taxon>
        <taxon>Mycoplasmatota</taxon>
        <taxon>Mycoplasmoidales</taxon>
        <taxon>Metamycoplasmataceae</taxon>
        <taxon>Mycoplasmopsis</taxon>
    </lineage>
</organism>
<dbReference type="Proteomes" id="UP000320801">
    <property type="component" value="Unassembled WGS sequence"/>
</dbReference>
<evidence type="ECO:0000313" key="2">
    <source>
        <dbReference type="Proteomes" id="UP000320801"/>
    </source>
</evidence>
<dbReference type="EMBL" id="SMDN01000002">
    <property type="protein sequence ID" value="TQC54111.1"/>
    <property type="molecule type" value="Genomic_DNA"/>
</dbReference>
<sequence length="61" mass="7155">MKVKTVERVSKKQEHDIVEIDGWSYCWLNSQNKFTMLLAVVVGTNKVVSIHFKKTRTLKYV</sequence>
<dbReference type="RefSeq" id="WP_141483693.1">
    <property type="nucleotide sequence ID" value="NZ_SMDN01000002.1"/>
</dbReference>
<protein>
    <submittedName>
        <fullName evidence="1">Uncharacterized protein</fullName>
    </submittedName>
</protein>
<reference evidence="1 2" key="1">
    <citation type="submission" date="2019-03" db="EMBL/GenBank/DDBJ databases">
        <title>Characterization of a novel Mycoplasma cynos real-time PCR assay.</title>
        <authorList>
            <person name="Tallmadge R.L."/>
            <person name="Mitchell P.K."/>
            <person name="Goodman L."/>
        </authorList>
    </citation>
    <scope>NUCLEOTIDE SEQUENCE [LARGE SCALE GENOMIC DNA]</scope>
    <source>
        <strain evidence="1 2">1642</strain>
    </source>
</reference>
<dbReference type="AlphaFoldDB" id="A0A507SS77"/>
<evidence type="ECO:0000313" key="1">
    <source>
        <dbReference type="EMBL" id="TQC54111.1"/>
    </source>
</evidence>
<keyword evidence="2" id="KW-1185">Reference proteome</keyword>
<gene>
    <name evidence="1" type="ORF">E1I18_00710</name>
</gene>